<comment type="caution">
    <text evidence="20">The sequence shown here is derived from an EMBL/GenBank/DDBJ whole genome shotgun (WGS) entry which is preliminary data.</text>
</comment>
<dbReference type="PANTHER" id="PTHR34299:SF1">
    <property type="entry name" value="DIACYLGLYCEROL KINASE"/>
    <property type="match status" value="1"/>
</dbReference>
<accession>A0A8J2XVT1</accession>
<keyword evidence="9 17" id="KW-0067">ATP-binding</keyword>
<evidence type="ECO:0000256" key="8">
    <source>
        <dbReference type="ARBA" id="ARBA00022777"/>
    </source>
</evidence>
<dbReference type="GO" id="GO:0008654">
    <property type="term" value="P:phospholipid biosynthetic process"/>
    <property type="evidence" value="ECO:0007669"/>
    <property type="project" value="UniProtKB-KW"/>
</dbReference>
<keyword evidence="5" id="KW-0808">Transferase</keyword>
<dbReference type="Pfam" id="PF01219">
    <property type="entry name" value="DAGK_prokar"/>
    <property type="match status" value="1"/>
</dbReference>
<evidence type="ECO:0000256" key="11">
    <source>
        <dbReference type="ARBA" id="ARBA00023098"/>
    </source>
</evidence>
<evidence type="ECO:0000256" key="15">
    <source>
        <dbReference type="PIRSR" id="PIRSR600829-1"/>
    </source>
</evidence>
<keyword evidence="14" id="KW-1208">Phospholipid metabolism</keyword>
<organism evidence="20 21">
    <name type="scientific">Puia dinghuensis</name>
    <dbReference type="NCBI Taxonomy" id="1792502"/>
    <lineage>
        <taxon>Bacteria</taxon>
        <taxon>Pseudomonadati</taxon>
        <taxon>Bacteroidota</taxon>
        <taxon>Chitinophagia</taxon>
        <taxon>Chitinophagales</taxon>
        <taxon>Chitinophagaceae</taxon>
        <taxon>Puia</taxon>
    </lineage>
</organism>
<keyword evidence="6 19" id="KW-0812">Transmembrane</keyword>
<evidence type="ECO:0000256" key="16">
    <source>
        <dbReference type="PIRSR" id="PIRSR600829-2"/>
    </source>
</evidence>
<feature type="binding site" evidence="17">
    <location>
        <position position="30"/>
    </location>
    <ligand>
        <name>ATP</name>
        <dbReference type="ChEBI" id="CHEBI:30616"/>
    </ligand>
</feature>
<feature type="binding site" evidence="16">
    <location>
        <position position="71"/>
    </location>
    <ligand>
        <name>substrate</name>
    </ligand>
</feature>
<evidence type="ECO:0000256" key="14">
    <source>
        <dbReference type="ARBA" id="ARBA00023264"/>
    </source>
</evidence>
<keyword evidence="11" id="KW-0443">Lipid metabolism</keyword>
<evidence type="ECO:0000256" key="18">
    <source>
        <dbReference type="PIRSR" id="PIRSR600829-4"/>
    </source>
</evidence>
<keyword evidence="12 19" id="KW-0472">Membrane</keyword>
<dbReference type="PANTHER" id="PTHR34299">
    <property type="entry name" value="DIACYLGLYCEROL KINASE"/>
    <property type="match status" value="1"/>
</dbReference>
<keyword evidence="4" id="KW-0444">Lipid biosynthesis</keyword>
<evidence type="ECO:0000256" key="10">
    <source>
        <dbReference type="ARBA" id="ARBA00022989"/>
    </source>
</evidence>
<evidence type="ECO:0000256" key="4">
    <source>
        <dbReference type="ARBA" id="ARBA00022516"/>
    </source>
</evidence>
<feature type="transmembrane region" description="Helical" evidence="19">
    <location>
        <begin position="57"/>
        <end position="77"/>
    </location>
</feature>
<dbReference type="InterPro" id="IPR000829">
    <property type="entry name" value="DAGK"/>
</dbReference>
<evidence type="ECO:0000256" key="2">
    <source>
        <dbReference type="ARBA" id="ARBA00005967"/>
    </source>
</evidence>
<comment type="similarity">
    <text evidence="2">Belongs to the bacterial diacylglycerol kinase family.</text>
</comment>
<name>A0A8J2XVT1_9BACT</name>
<dbReference type="GO" id="GO:0005524">
    <property type="term" value="F:ATP binding"/>
    <property type="evidence" value="ECO:0007669"/>
    <property type="project" value="UniProtKB-KW"/>
</dbReference>
<keyword evidence="8 20" id="KW-0418">Kinase</keyword>
<gene>
    <name evidence="20" type="primary">dgkA</name>
    <name evidence="20" type="ORF">GCM10011511_42370</name>
</gene>
<dbReference type="EMBL" id="BMJC01000004">
    <property type="protein sequence ID" value="GGB14136.1"/>
    <property type="molecule type" value="Genomic_DNA"/>
</dbReference>
<comment type="cofactor">
    <cofactor evidence="18">
        <name>Mg(2+)</name>
        <dbReference type="ChEBI" id="CHEBI:18420"/>
    </cofactor>
    <text evidence="18">Mn(2+), Zn(2+), Cd(2+) and Co(2+) support activity to lesser extents.</text>
</comment>
<protein>
    <submittedName>
        <fullName evidence="20">UDP kinase</fullName>
    </submittedName>
</protein>
<feature type="active site" description="Proton acceptor" evidence="15">
    <location>
        <position position="71"/>
    </location>
</feature>
<evidence type="ECO:0000256" key="1">
    <source>
        <dbReference type="ARBA" id="ARBA00004651"/>
    </source>
</evidence>
<keyword evidence="13" id="KW-0594">Phospholipid biosynthesis</keyword>
<dbReference type="Gene3D" id="1.10.287.3610">
    <property type="match status" value="1"/>
</dbReference>
<evidence type="ECO:0000256" key="5">
    <source>
        <dbReference type="ARBA" id="ARBA00022679"/>
    </source>
</evidence>
<dbReference type="Proteomes" id="UP000607559">
    <property type="component" value="Unassembled WGS sequence"/>
</dbReference>
<feature type="binding site" evidence="17">
    <location>
        <position position="78"/>
    </location>
    <ligand>
        <name>ATP</name>
        <dbReference type="ChEBI" id="CHEBI:30616"/>
    </ligand>
</feature>
<dbReference type="RefSeq" id="WP_188935485.1">
    <property type="nucleotide sequence ID" value="NZ_BMJC01000004.1"/>
</dbReference>
<feature type="binding site" evidence="18">
    <location>
        <position position="30"/>
    </location>
    <ligand>
        <name>a divalent metal cation</name>
        <dbReference type="ChEBI" id="CHEBI:60240"/>
    </ligand>
</feature>
<evidence type="ECO:0000313" key="21">
    <source>
        <dbReference type="Proteomes" id="UP000607559"/>
    </source>
</evidence>
<evidence type="ECO:0000256" key="12">
    <source>
        <dbReference type="ARBA" id="ARBA00023136"/>
    </source>
</evidence>
<keyword evidence="7 17" id="KW-0547">Nucleotide-binding</keyword>
<dbReference type="GO" id="GO:0005886">
    <property type="term" value="C:plasma membrane"/>
    <property type="evidence" value="ECO:0007669"/>
    <property type="project" value="UniProtKB-SubCell"/>
</dbReference>
<dbReference type="InterPro" id="IPR036945">
    <property type="entry name" value="DAGK_sf"/>
</dbReference>
<keyword evidence="3" id="KW-1003">Cell membrane</keyword>
<evidence type="ECO:0000256" key="13">
    <source>
        <dbReference type="ARBA" id="ARBA00023209"/>
    </source>
</evidence>
<evidence type="ECO:0000256" key="9">
    <source>
        <dbReference type="ARBA" id="ARBA00022840"/>
    </source>
</evidence>
<feature type="transmembrane region" description="Helical" evidence="19">
    <location>
        <begin position="98"/>
        <end position="119"/>
    </location>
</feature>
<keyword evidence="18" id="KW-0460">Magnesium</keyword>
<dbReference type="GO" id="GO:0046872">
    <property type="term" value="F:metal ion binding"/>
    <property type="evidence" value="ECO:0007669"/>
    <property type="project" value="UniProtKB-KW"/>
</dbReference>
<keyword evidence="10 19" id="KW-1133">Transmembrane helix</keyword>
<sequence>MMQQEKFSVLSRIKSFSHAIAGIRQFILHEHNARIHLVATIGVITAGWLFQVTRLEAAALAAVTGLVWVAEIINTCIERLADLITRERRPEIKIIKDLAAGAVLTAAAIAVVAALFIFIPKFI</sequence>
<evidence type="ECO:0000256" key="17">
    <source>
        <dbReference type="PIRSR" id="PIRSR600829-3"/>
    </source>
</evidence>
<feature type="binding site" evidence="17">
    <location>
        <begin position="96"/>
        <end position="97"/>
    </location>
    <ligand>
        <name>ATP</name>
        <dbReference type="ChEBI" id="CHEBI:30616"/>
    </ligand>
</feature>
<dbReference type="InterPro" id="IPR033717">
    <property type="entry name" value="UDPK"/>
</dbReference>
<dbReference type="CDD" id="cd14265">
    <property type="entry name" value="UDPK_IM_like"/>
    <property type="match status" value="1"/>
</dbReference>
<evidence type="ECO:0000256" key="6">
    <source>
        <dbReference type="ARBA" id="ARBA00022692"/>
    </source>
</evidence>
<reference evidence="20" key="2">
    <citation type="submission" date="2020-09" db="EMBL/GenBank/DDBJ databases">
        <authorList>
            <person name="Sun Q."/>
            <person name="Zhou Y."/>
        </authorList>
    </citation>
    <scope>NUCLEOTIDE SEQUENCE</scope>
    <source>
        <strain evidence="20">CGMCC 1.15448</strain>
    </source>
</reference>
<evidence type="ECO:0000256" key="3">
    <source>
        <dbReference type="ARBA" id="ARBA00022475"/>
    </source>
</evidence>
<keyword evidence="18" id="KW-0479">Metal-binding</keyword>
<evidence type="ECO:0000313" key="20">
    <source>
        <dbReference type="EMBL" id="GGB14136.1"/>
    </source>
</evidence>
<comment type="subcellular location">
    <subcellularLocation>
        <location evidence="1">Cell membrane</location>
        <topology evidence="1">Multi-pass membrane protein</topology>
    </subcellularLocation>
</comment>
<dbReference type="GO" id="GO:0016301">
    <property type="term" value="F:kinase activity"/>
    <property type="evidence" value="ECO:0007669"/>
    <property type="project" value="UniProtKB-KW"/>
</dbReference>
<evidence type="ECO:0000256" key="19">
    <source>
        <dbReference type="SAM" id="Phobius"/>
    </source>
</evidence>
<feature type="transmembrane region" description="Helical" evidence="19">
    <location>
        <begin position="33"/>
        <end position="51"/>
    </location>
</feature>
<keyword evidence="21" id="KW-1185">Reference proteome</keyword>
<dbReference type="AlphaFoldDB" id="A0A8J2XVT1"/>
<feature type="binding site" evidence="18">
    <location>
        <position position="78"/>
    </location>
    <ligand>
        <name>a divalent metal cation</name>
        <dbReference type="ChEBI" id="CHEBI:60240"/>
    </ligand>
</feature>
<evidence type="ECO:0000256" key="7">
    <source>
        <dbReference type="ARBA" id="ARBA00022741"/>
    </source>
</evidence>
<proteinExistence type="inferred from homology"/>
<reference evidence="20" key="1">
    <citation type="journal article" date="2014" name="Int. J. Syst. Evol. Microbiol.">
        <title>Complete genome sequence of Corynebacterium casei LMG S-19264T (=DSM 44701T), isolated from a smear-ripened cheese.</title>
        <authorList>
            <consortium name="US DOE Joint Genome Institute (JGI-PGF)"/>
            <person name="Walter F."/>
            <person name="Albersmeier A."/>
            <person name="Kalinowski J."/>
            <person name="Ruckert C."/>
        </authorList>
    </citation>
    <scope>NUCLEOTIDE SEQUENCE</scope>
    <source>
        <strain evidence="20">CGMCC 1.15448</strain>
    </source>
</reference>